<dbReference type="RefSeq" id="WP_188254059.1">
    <property type="nucleotide sequence ID" value="NZ_JABVCF010000003.1"/>
</dbReference>
<dbReference type="AlphaFoldDB" id="A0A942I2J9"/>
<reference evidence="2" key="1">
    <citation type="submission" date="2021-04" db="EMBL/GenBank/DDBJ databases">
        <title>Pseudaminobacter soli sp. nov., isolated from paddy soil contaminated by heavy metals.</title>
        <authorList>
            <person name="Zhang K."/>
        </authorList>
    </citation>
    <scope>NUCLEOTIDE SEQUENCE</scope>
    <source>
        <strain evidence="2">19-2017</strain>
    </source>
</reference>
<dbReference type="Proteomes" id="UP000680348">
    <property type="component" value="Unassembled WGS sequence"/>
</dbReference>
<gene>
    <name evidence="2" type="ORF">KEU06_07715</name>
</gene>
<evidence type="ECO:0000256" key="1">
    <source>
        <dbReference type="SAM" id="MobiDB-lite"/>
    </source>
</evidence>
<feature type="compositionally biased region" description="Basic and acidic residues" evidence="1">
    <location>
        <begin position="1"/>
        <end position="24"/>
    </location>
</feature>
<feature type="region of interest" description="Disordered" evidence="1">
    <location>
        <begin position="1"/>
        <end position="62"/>
    </location>
</feature>
<dbReference type="EMBL" id="JAGWCR010000003">
    <property type="protein sequence ID" value="MBS3648514.1"/>
    <property type="molecule type" value="Genomic_DNA"/>
</dbReference>
<comment type="caution">
    <text evidence="2">The sequence shown here is derived from an EMBL/GenBank/DDBJ whole genome shotgun (WGS) entry which is preliminary data.</text>
</comment>
<protein>
    <submittedName>
        <fullName evidence="2">Uncharacterized protein</fullName>
    </submittedName>
</protein>
<evidence type="ECO:0000313" key="2">
    <source>
        <dbReference type="EMBL" id="MBS3648514.1"/>
    </source>
</evidence>
<sequence length="62" mass="6845">MKKKQDDPSRPKSDRSTRLAEELRANLARRKAQARSRSAGKQVAEDPETPALGGNRSGSREP</sequence>
<proteinExistence type="predicted"/>
<name>A0A942I2J9_9HYPH</name>
<evidence type="ECO:0000313" key="3">
    <source>
        <dbReference type="Proteomes" id="UP000680348"/>
    </source>
</evidence>
<organism evidence="2 3">
    <name type="scientific">Pseudaminobacter soli</name>
    <name type="common">ex Zhang et al. 2022</name>
    <dbReference type="NCBI Taxonomy" id="2831468"/>
    <lineage>
        <taxon>Bacteria</taxon>
        <taxon>Pseudomonadati</taxon>
        <taxon>Pseudomonadota</taxon>
        <taxon>Alphaproteobacteria</taxon>
        <taxon>Hyphomicrobiales</taxon>
        <taxon>Phyllobacteriaceae</taxon>
        <taxon>Pseudaminobacter</taxon>
    </lineage>
</organism>
<keyword evidence="3" id="KW-1185">Reference proteome</keyword>
<accession>A0A942I2J9</accession>